<dbReference type="Proteomes" id="UP000027238">
    <property type="component" value="Unassembled WGS sequence"/>
</dbReference>
<dbReference type="GO" id="GO:0046872">
    <property type="term" value="F:metal ion binding"/>
    <property type="evidence" value="ECO:0007669"/>
    <property type="project" value="UniProtKB-KW"/>
</dbReference>
<keyword evidence="2" id="KW-0408">Iron</keyword>
<proteinExistence type="predicted"/>
<feature type="domain" description="Molybdopterin dinucleotide-binding" evidence="5">
    <location>
        <begin position="139"/>
        <end position="235"/>
    </location>
</feature>
<feature type="region of interest" description="Disordered" evidence="4">
    <location>
        <begin position="1"/>
        <end position="25"/>
    </location>
</feature>
<evidence type="ECO:0000259" key="5">
    <source>
        <dbReference type="Pfam" id="PF01568"/>
    </source>
</evidence>
<keyword evidence="7" id="KW-1185">Reference proteome</keyword>
<feature type="compositionally biased region" description="Basic and acidic residues" evidence="4">
    <location>
        <begin position="10"/>
        <end position="25"/>
    </location>
</feature>
<dbReference type="SUPFAM" id="SSF50692">
    <property type="entry name" value="ADC-like"/>
    <property type="match status" value="1"/>
</dbReference>
<dbReference type="STRING" id="1173701.A0A066XKG7"/>
<evidence type="ECO:0000256" key="4">
    <source>
        <dbReference type="SAM" id="MobiDB-lite"/>
    </source>
</evidence>
<dbReference type="Pfam" id="PF01568">
    <property type="entry name" value="Molydop_binding"/>
    <property type="match status" value="1"/>
</dbReference>
<sequence>MGSNTTIHQHSRDSREDVRGPRTPYKHEWPTRVDIACEDEPEQWVQSACVLCLSYEKLTGGSGIQWPCNEANPEGAERLFSDSNFFTDIDVCESFGHDLETGAPYTKVEYPALNPAGRAILKSCHYTPSMEEPDEEYPFRLSTGRNKFQFHTSTKTGRPNKLQDACPEPQVHISREDAAKLDIQTGENVIVKSRRGVIELKAKVGGISIGQSSKRADSCATKRWDPISKQPMFKSSAVRVEKIEFTEKPYLPEPQSASEQSCSSKGVDVMAVDDSLRRKRHLETWLGETYESIKQLPDIYTNLLPDLINDLEIEGGIRVMRRITEEVRDRLKQVDKFVEGVQQGSRKAKALRETIFSPMNTQRSPYEIMETLQSLHIYLSHIDGGLNALIPVSQACWDQEFFDVV</sequence>
<dbReference type="SUPFAM" id="SSF53706">
    <property type="entry name" value="Formate dehydrogenase/DMSO reductase, domains 1-3"/>
    <property type="match status" value="1"/>
</dbReference>
<keyword evidence="1" id="KW-0479">Metal-binding</keyword>
<dbReference type="InterPro" id="IPR009010">
    <property type="entry name" value="Asp_de-COase-like_dom_sf"/>
</dbReference>
<organism evidence="6 7">
    <name type="scientific">Colletotrichum sublineola</name>
    <name type="common">Sorghum anthracnose fungus</name>
    <dbReference type="NCBI Taxonomy" id="1173701"/>
    <lineage>
        <taxon>Eukaryota</taxon>
        <taxon>Fungi</taxon>
        <taxon>Dikarya</taxon>
        <taxon>Ascomycota</taxon>
        <taxon>Pezizomycotina</taxon>
        <taxon>Sordariomycetes</taxon>
        <taxon>Hypocreomycetidae</taxon>
        <taxon>Glomerellales</taxon>
        <taxon>Glomerellaceae</taxon>
        <taxon>Colletotrichum</taxon>
        <taxon>Colletotrichum graminicola species complex</taxon>
    </lineage>
</organism>
<dbReference type="InterPro" id="IPR050123">
    <property type="entry name" value="Prok_molybdopt-oxidoreductase"/>
</dbReference>
<evidence type="ECO:0000256" key="1">
    <source>
        <dbReference type="ARBA" id="ARBA00022723"/>
    </source>
</evidence>
<dbReference type="OrthoDB" id="10249365at2759"/>
<evidence type="ECO:0000256" key="3">
    <source>
        <dbReference type="ARBA" id="ARBA00023014"/>
    </source>
</evidence>
<dbReference type="GO" id="GO:0051536">
    <property type="term" value="F:iron-sulfur cluster binding"/>
    <property type="evidence" value="ECO:0007669"/>
    <property type="project" value="UniProtKB-KW"/>
</dbReference>
<evidence type="ECO:0000256" key="2">
    <source>
        <dbReference type="ARBA" id="ARBA00023004"/>
    </source>
</evidence>
<gene>
    <name evidence="6" type="ORF">CSUB01_05344</name>
</gene>
<dbReference type="PANTHER" id="PTHR43105">
    <property type="entry name" value="RESPIRATORY NITRATE REDUCTASE"/>
    <property type="match status" value="1"/>
</dbReference>
<dbReference type="EMBL" id="JMSE01000514">
    <property type="protein sequence ID" value="KDN69427.1"/>
    <property type="molecule type" value="Genomic_DNA"/>
</dbReference>
<dbReference type="Gene3D" id="2.40.40.20">
    <property type="match status" value="1"/>
</dbReference>
<evidence type="ECO:0000313" key="7">
    <source>
        <dbReference type="Proteomes" id="UP000027238"/>
    </source>
</evidence>
<reference evidence="7" key="1">
    <citation type="journal article" date="2014" name="Genome Announc.">
        <title>Draft genome sequence of Colletotrichum sublineola, a destructive pathogen of cultivated sorghum.</title>
        <authorList>
            <person name="Baroncelli R."/>
            <person name="Sanz-Martin J.M."/>
            <person name="Rech G.E."/>
            <person name="Sukno S.A."/>
            <person name="Thon M.R."/>
        </authorList>
    </citation>
    <scope>NUCLEOTIDE SEQUENCE [LARGE SCALE GENOMIC DNA]</scope>
    <source>
        <strain evidence="7">TX430BB</strain>
    </source>
</reference>
<keyword evidence="3" id="KW-0411">Iron-sulfur</keyword>
<comment type="caution">
    <text evidence="6">The sequence shown here is derived from an EMBL/GenBank/DDBJ whole genome shotgun (WGS) entry which is preliminary data.</text>
</comment>
<dbReference type="OMA" id="SREPRIW"/>
<dbReference type="PANTHER" id="PTHR43105:SF10">
    <property type="entry name" value="NADH-QUINONE OXIDOREDUCTASE SUBUNIT G"/>
    <property type="match status" value="1"/>
</dbReference>
<protein>
    <submittedName>
        <fullName evidence="6">Putative nitrate reductase</fullName>
    </submittedName>
</protein>
<dbReference type="GO" id="GO:0016491">
    <property type="term" value="F:oxidoreductase activity"/>
    <property type="evidence" value="ECO:0007669"/>
    <property type="project" value="InterPro"/>
</dbReference>
<name>A0A066XKG7_COLSU</name>
<evidence type="ECO:0000313" key="6">
    <source>
        <dbReference type="EMBL" id="KDN69427.1"/>
    </source>
</evidence>
<dbReference type="AlphaFoldDB" id="A0A066XKG7"/>
<dbReference type="GO" id="GO:0043546">
    <property type="term" value="F:molybdopterin cofactor binding"/>
    <property type="evidence" value="ECO:0007669"/>
    <property type="project" value="InterPro"/>
</dbReference>
<dbReference type="InterPro" id="IPR006657">
    <property type="entry name" value="MoPterin_dinucl-bd_dom"/>
</dbReference>
<dbReference type="eggNOG" id="ENOG502QUVZ">
    <property type="taxonomic scope" value="Eukaryota"/>
</dbReference>
<accession>A0A066XKG7</accession>
<dbReference type="HOGENOM" id="CLU_679737_0_0_1"/>